<sequence length="98" mass="11572">MKEVYFTGQAMPDLFYLKRNSFMSIEMQPTHTKETLFKPTSSVKESIAERIDRTARSIQKVETDARIAKTLRLRKARMEYEQTIVPPVAKKKRARKRH</sequence>
<dbReference type="AlphaFoldDB" id="A0A7Y3WVR1"/>
<dbReference type="Proteomes" id="UP000526233">
    <property type="component" value="Unassembled WGS sequence"/>
</dbReference>
<gene>
    <name evidence="1" type="ORF">EHE22_03370</name>
</gene>
<name>A0A7Y3WVR1_9HYPH</name>
<evidence type="ECO:0000313" key="1">
    <source>
        <dbReference type="EMBL" id="NNV19469.1"/>
    </source>
</evidence>
<evidence type="ECO:0000313" key="2">
    <source>
        <dbReference type="Proteomes" id="UP000526233"/>
    </source>
</evidence>
<comment type="caution">
    <text evidence="1">The sequence shown here is derived from an EMBL/GenBank/DDBJ whole genome shotgun (WGS) entry which is preliminary data.</text>
</comment>
<dbReference type="EMBL" id="PKQI01000001">
    <property type="protein sequence ID" value="NNV19469.1"/>
    <property type="molecule type" value="Genomic_DNA"/>
</dbReference>
<proteinExistence type="predicted"/>
<dbReference type="RefSeq" id="WP_143853495.1">
    <property type="nucleotide sequence ID" value="NZ_JBHEEM010000002.1"/>
</dbReference>
<protein>
    <submittedName>
        <fullName evidence="1">Uncharacterized protein</fullName>
    </submittedName>
</protein>
<organism evidence="1 2">
    <name type="scientific">Brucella pseudogrignonensis</name>
    <dbReference type="NCBI Taxonomy" id="419475"/>
    <lineage>
        <taxon>Bacteria</taxon>
        <taxon>Pseudomonadati</taxon>
        <taxon>Pseudomonadota</taxon>
        <taxon>Alphaproteobacteria</taxon>
        <taxon>Hyphomicrobiales</taxon>
        <taxon>Brucellaceae</taxon>
        <taxon>Brucella/Ochrobactrum group</taxon>
        <taxon>Brucella</taxon>
    </lineage>
</organism>
<accession>A0A7Y3WVR1</accession>
<reference evidence="1 2" key="1">
    <citation type="submission" date="2018-11" db="EMBL/GenBank/DDBJ databases">
        <title>Genome sequencing and analysis.</title>
        <authorList>
            <person name="Huang Y.-T."/>
        </authorList>
    </citation>
    <scope>NUCLEOTIDE SEQUENCE [LARGE SCALE GENOMIC DNA]</scope>
    <source>
        <strain evidence="1 2">SHIN</strain>
    </source>
</reference>